<dbReference type="AlphaFoldDB" id="A6GAL0"/>
<dbReference type="Gene3D" id="4.10.1080.10">
    <property type="entry name" value="TSP type-3 repeat"/>
    <property type="match status" value="1"/>
</dbReference>
<feature type="chain" id="PRO_5002695317" evidence="2">
    <location>
        <begin position="24"/>
        <end position="112"/>
    </location>
</feature>
<dbReference type="RefSeq" id="WP_006973752.1">
    <property type="nucleotide sequence ID" value="NZ_ABCS01000052.1"/>
</dbReference>
<dbReference type="STRING" id="391625.PPSIR1_19554"/>
<feature type="region of interest" description="Disordered" evidence="1">
    <location>
        <begin position="17"/>
        <end position="112"/>
    </location>
</feature>
<keyword evidence="4" id="KW-1185">Reference proteome</keyword>
<organism evidence="3 4">
    <name type="scientific">Plesiocystis pacifica SIR-1</name>
    <dbReference type="NCBI Taxonomy" id="391625"/>
    <lineage>
        <taxon>Bacteria</taxon>
        <taxon>Pseudomonadati</taxon>
        <taxon>Myxococcota</taxon>
        <taxon>Polyangia</taxon>
        <taxon>Nannocystales</taxon>
        <taxon>Nannocystaceae</taxon>
        <taxon>Plesiocystis</taxon>
    </lineage>
</organism>
<dbReference type="InterPro" id="IPR028974">
    <property type="entry name" value="TSP_type-3_rpt"/>
</dbReference>
<feature type="signal peptide" evidence="2">
    <location>
        <begin position="1"/>
        <end position="23"/>
    </location>
</feature>
<dbReference type="GO" id="GO:0005509">
    <property type="term" value="F:calcium ion binding"/>
    <property type="evidence" value="ECO:0007669"/>
    <property type="project" value="InterPro"/>
</dbReference>
<evidence type="ECO:0000256" key="2">
    <source>
        <dbReference type="SAM" id="SignalP"/>
    </source>
</evidence>
<comment type="caution">
    <text evidence="3">The sequence shown here is derived from an EMBL/GenBank/DDBJ whole genome shotgun (WGS) entry which is preliminary data.</text>
</comment>
<accession>A6GAL0</accession>
<dbReference type="eggNOG" id="COG2885">
    <property type="taxonomic scope" value="Bacteria"/>
</dbReference>
<dbReference type="EMBL" id="ABCS01000052">
    <property type="protein sequence ID" value="EDM77072.1"/>
    <property type="molecule type" value="Genomic_DNA"/>
</dbReference>
<feature type="compositionally biased region" description="Low complexity" evidence="1">
    <location>
        <begin position="35"/>
        <end position="55"/>
    </location>
</feature>
<keyword evidence="2" id="KW-0732">Signal</keyword>
<reference evidence="3 4" key="1">
    <citation type="submission" date="2007-06" db="EMBL/GenBank/DDBJ databases">
        <authorList>
            <person name="Shimkets L."/>
            <person name="Ferriera S."/>
            <person name="Johnson J."/>
            <person name="Kravitz S."/>
            <person name="Beeson K."/>
            <person name="Sutton G."/>
            <person name="Rogers Y.-H."/>
            <person name="Friedman R."/>
            <person name="Frazier M."/>
            <person name="Venter J.C."/>
        </authorList>
    </citation>
    <scope>NUCLEOTIDE SEQUENCE [LARGE SCALE GENOMIC DNA]</scope>
    <source>
        <strain evidence="3 4">SIR-1</strain>
    </source>
</reference>
<evidence type="ECO:0000313" key="3">
    <source>
        <dbReference type="EMBL" id="EDM77072.1"/>
    </source>
</evidence>
<feature type="compositionally biased region" description="Acidic residues" evidence="1">
    <location>
        <begin position="58"/>
        <end position="81"/>
    </location>
</feature>
<protein>
    <submittedName>
        <fullName evidence="3">Uncharacterized protein</fullName>
    </submittedName>
</protein>
<feature type="compositionally biased region" description="Acidic residues" evidence="1">
    <location>
        <begin position="89"/>
        <end position="102"/>
    </location>
</feature>
<proteinExistence type="predicted"/>
<dbReference type="PROSITE" id="PS51257">
    <property type="entry name" value="PROKAR_LIPOPROTEIN"/>
    <property type="match status" value="1"/>
</dbReference>
<gene>
    <name evidence="3" type="ORF">PPSIR1_19554</name>
</gene>
<dbReference type="Proteomes" id="UP000005801">
    <property type="component" value="Unassembled WGS sequence"/>
</dbReference>
<sequence>MCSRLWPACLVLLGACASTPSSGTTTQPDAPPPTTGAGADADADGIPDAADACPAQPEDPDAFEDDDGCPDADNDDDGVPDLDDHCPDEPEDPDGFQDDDGCHDDPPVTVPE</sequence>
<name>A6GAL0_9BACT</name>
<dbReference type="SUPFAM" id="SSF103647">
    <property type="entry name" value="TSP type-3 repeat"/>
    <property type="match status" value="1"/>
</dbReference>
<evidence type="ECO:0000256" key="1">
    <source>
        <dbReference type="SAM" id="MobiDB-lite"/>
    </source>
</evidence>
<evidence type="ECO:0000313" key="4">
    <source>
        <dbReference type="Proteomes" id="UP000005801"/>
    </source>
</evidence>